<protein>
    <submittedName>
        <fullName evidence="8">Polysaccharide transporter, PST family</fullName>
    </submittedName>
</protein>
<evidence type="ECO:0000313" key="11">
    <source>
        <dbReference type="Proteomes" id="UP000186904"/>
    </source>
</evidence>
<dbReference type="EMBL" id="FOUA01000004">
    <property type="protein sequence ID" value="SFM11800.1"/>
    <property type="molecule type" value="Genomic_DNA"/>
</dbReference>
<evidence type="ECO:0000313" key="8">
    <source>
        <dbReference type="EMBL" id="SES12808.1"/>
    </source>
</evidence>
<feature type="transmembrane region" description="Helical" evidence="7">
    <location>
        <begin position="381"/>
        <end position="409"/>
    </location>
</feature>
<comment type="subcellular location">
    <subcellularLocation>
        <location evidence="1">Cell membrane</location>
        <topology evidence="1">Multi-pass membrane protein</topology>
    </subcellularLocation>
</comment>
<feature type="transmembrane region" description="Helical" evidence="7">
    <location>
        <begin position="339"/>
        <end position="360"/>
    </location>
</feature>
<evidence type="ECO:0000313" key="10">
    <source>
        <dbReference type="Proteomes" id="UP000186599"/>
    </source>
</evidence>
<dbReference type="OrthoDB" id="8538786at2"/>
<dbReference type="Proteomes" id="UP000186599">
    <property type="component" value="Unassembled WGS sequence"/>
</dbReference>
<evidence type="ECO:0000256" key="3">
    <source>
        <dbReference type="ARBA" id="ARBA00022475"/>
    </source>
</evidence>
<evidence type="ECO:0000256" key="5">
    <source>
        <dbReference type="ARBA" id="ARBA00022989"/>
    </source>
</evidence>
<feature type="transmembrane region" description="Helical" evidence="7">
    <location>
        <begin position="126"/>
        <end position="144"/>
    </location>
</feature>
<reference evidence="10 11" key="1">
    <citation type="submission" date="2016-10" db="EMBL/GenBank/DDBJ databases">
        <authorList>
            <person name="de Groot N.N."/>
        </authorList>
    </citation>
    <scope>NUCLEOTIDE SEQUENCE [LARGE SCALE GENOMIC DNA]</scope>
    <source>
        <strain evidence="9 10">CGMCC 1.9095</strain>
        <strain evidence="8 11">DSM 22558</strain>
    </source>
</reference>
<dbReference type="RefSeq" id="WP_074780014.1">
    <property type="nucleotide sequence ID" value="NZ_FOGN01000004.1"/>
</dbReference>
<feature type="transmembrane region" description="Helical" evidence="7">
    <location>
        <begin position="156"/>
        <end position="179"/>
    </location>
</feature>
<dbReference type="AlphaFoldDB" id="A0A1H9UTY3"/>
<gene>
    <name evidence="9" type="ORF">SAMN04487855_2402</name>
    <name evidence="8" type="ORF">SAMN05216589_2403</name>
</gene>
<evidence type="ECO:0000313" key="9">
    <source>
        <dbReference type="EMBL" id="SFM11800.1"/>
    </source>
</evidence>
<proteinExistence type="inferred from homology"/>
<dbReference type="Proteomes" id="UP000186904">
    <property type="component" value="Unassembled WGS sequence"/>
</dbReference>
<keyword evidence="4 7" id="KW-0812">Transmembrane</keyword>
<dbReference type="CDD" id="cd13127">
    <property type="entry name" value="MATE_tuaB_like"/>
    <property type="match status" value="1"/>
</dbReference>
<evidence type="ECO:0000256" key="6">
    <source>
        <dbReference type="ARBA" id="ARBA00023136"/>
    </source>
</evidence>
<accession>A0A1H9UTY3</accession>
<dbReference type="Pfam" id="PF13440">
    <property type="entry name" value="Polysacc_synt_3"/>
    <property type="match status" value="1"/>
</dbReference>
<feature type="transmembrane region" description="Helical" evidence="7">
    <location>
        <begin position="429"/>
        <end position="446"/>
    </location>
</feature>
<evidence type="ECO:0000256" key="4">
    <source>
        <dbReference type="ARBA" id="ARBA00022692"/>
    </source>
</evidence>
<dbReference type="GO" id="GO:0005886">
    <property type="term" value="C:plasma membrane"/>
    <property type="evidence" value="ECO:0007669"/>
    <property type="project" value="UniProtKB-SubCell"/>
</dbReference>
<evidence type="ECO:0000256" key="2">
    <source>
        <dbReference type="ARBA" id="ARBA00007430"/>
    </source>
</evidence>
<dbReference type="STRING" id="653930.SAMN05216589_2403"/>
<dbReference type="InterPro" id="IPR050833">
    <property type="entry name" value="Poly_Biosynth_Transport"/>
</dbReference>
<evidence type="ECO:0000256" key="7">
    <source>
        <dbReference type="SAM" id="Phobius"/>
    </source>
</evidence>
<evidence type="ECO:0000256" key="1">
    <source>
        <dbReference type="ARBA" id="ARBA00004651"/>
    </source>
</evidence>
<feature type="transmembrane region" description="Helical" evidence="7">
    <location>
        <begin position="453"/>
        <end position="475"/>
    </location>
</feature>
<name>A0A1H9UTY3_9GAMM</name>
<comment type="similarity">
    <text evidence="2">Belongs to the polysaccharide synthase family.</text>
</comment>
<dbReference type="PANTHER" id="PTHR30250">
    <property type="entry name" value="PST FAMILY PREDICTED COLANIC ACID TRANSPORTER"/>
    <property type="match status" value="1"/>
</dbReference>
<feature type="transmembrane region" description="Helical" evidence="7">
    <location>
        <begin position="96"/>
        <end position="120"/>
    </location>
</feature>
<sequence length="500" mass="53539">MSDRASTTTTTPSPARSLGSIAARGAILTMGGQGVKIMLQFCGIVILARLLSPNDYGLMAMVVVLTGIGEVLRDFGLSSAAIQTRSLSVEQRSNLFWINSAIGVILALTLFTIAPVLAAFYDESRLIPIARILAITYLLNGIATQYRAQLNRGMSFGTLAIIDILGMAAGLAVGLFMAIEGYQYWALVGQQLALSAATLVTLVLAARWLPGLPCRSAPMADLLRYGCNLMGTQLIGYATRNLDSLIIGYRFGAEALGLYSKSYQLSMLPLNQINAPATTIALPVLSRLQQQPTRYDQFLLHGQTLMLHLIVCVLAFAAALAEPLILLVLGPQWQEAVPVFRILAVAGIFQAASYTSYWVFLSKGLTPLHLRFTLISRPVMIGFIFLGALWGVSGVAITVASGMGVLWLWGLFFLRHSGAPVGAMLRNGLIIISGYALSAGFAWYSADRWGSSLPLQLLIGSAAMVGAVLTLGLSWPPFRGSLLQVLSSSTLLRAGRPSQP</sequence>
<feature type="transmembrane region" description="Helical" evidence="7">
    <location>
        <begin position="305"/>
        <end position="327"/>
    </location>
</feature>
<keyword evidence="5 7" id="KW-1133">Transmembrane helix</keyword>
<organism evidence="8 11">
    <name type="scientific">Halopseudomonas bauzanensis</name>
    <dbReference type="NCBI Taxonomy" id="653930"/>
    <lineage>
        <taxon>Bacteria</taxon>
        <taxon>Pseudomonadati</taxon>
        <taxon>Pseudomonadota</taxon>
        <taxon>Gammaproteobacteria</taxon>
        <taxon>Pseudomonadales</taxon>
        <taxon>Pseudomonadaceae</taxon>
        <taxon>Halopseudomonas</taxon>
    </lineage>
</organism>
<dbReference type="EMBL" id="FOGN01000004">
    <property type="protein sequence ID" value="SES12808.1"/>
    <property type="molecule type" value="Genomic_DNA"/>
</dbReference>
<keyword evidence="3" id="KW-1003">Cell membrane</keyword>
<dbReference type="PANTHER" id="PTHR30250:SF10">
    <property type="entry name" value="LIPOPOLYSACCHARIDE BIOSYNTHESIS PROTEIN WZXC"/>
    <property type="match status" value="1"/>
</dbReference>
<keyword evidence="6 7" id="KW-0472">Membrane</keyword>
<feature type="transmembrane region" description="Helical" evidence="7">
    <location>
        <begin position="185"/>
        <end position="209"/>
    </location>
</feature>
<keyword evidence="10" id="KW-1185">Reference proteome</keyword>